<comment type="caution">
    <text evidence="1">The sequence shown here is derived from an EMBL/GenBank/DDBJ whole genome shotgun (WGS) entry which is preliminary data.</text>
</comment>
<reference evidence="1" key="1">
    <citation type="submission" date="2016-01" db="EMBL/GenBank/DDBJ databases">
        <authorList>
            <person name="Peeters C."/>
        </authorList>
    </citation>
    <scope>NUCLEOTIDE SEQUENCE [LARGE SCALE GENOMIC DNA]</scope>
    <source>
        <strain evidence="1">LMG 29318</strain>
    </source>
</reference>
<protein>
    <submittedName>
        <fullName evidence="1">Uncharacterized protein</fullName>
    </submittedName>
</protein>
<sequence length="191" mass="21918">MDEIDRDAWDQLLSLARQDVRANEMEGAMIPAAQRRTRDMLLGRFPEVDATRIENAAAFAARAASRLYCGRTDLTSGDRLLVDRSVSALDLVAYQVFTEVWSYAYHDCFRRSAQILNARLAARRRASLYHQNSPKAAAKAAAYESWKRWRANPGLYRSKSAFALAMLDTNQELHSQQTIERWCRAWERISE</sequence>
<dbReference type="AlphaFoldDB" id="A0A158AVE8"/>
<gene>
    <name evidence="1" type="ORF">AWB75_02624</name>
</gene>
<name>A0A158AVE8_9BURK</name>
<evidence type="ECO:0000313" key="1">
    <source>
        <dbReference type="EMBL" id="SAK61426.1"/>
    </source>
</evidence>
<proteinExistence type="predicted"/>
<dbReference type="EMBL" id="FCOF02000009">
    <property type="protein sequence ID" value="SAK61426.1"/>
    <property type="molecule type" value="Genomic_DNA"/>
</dbReference>
<keyword evidence="2" id="KW-1185">Reference proteome</keyword>
<evidence type="ECO:0000313" key="2">
    <source>
        <dbReference type="Proteomes" id="UP000054870"/>
    </source>
</evidence>
<accession>A0A158AVE8</accession>
<organism evidence="1 2">
    <name type="scientific">Caballeronia catudaia</name>
    <dbReference type="NCBI Taxonomy" id="1777136"/>
    <lineage>
        <taxon>Bacteria</taxon>
        <taxon>Pseudomonadati</taxon>
        <taxon>Pseudomonadota</taxon>
        <taxon>Betaproteobacteria</taxon>
        <taxon>Burkholderiales</taxon>
        <taxon>Burkholderiaceae</taxon>
        <taxon>Caballeronia</taxon>
    </lineage>
</organism>
<dbReference type="Proteomes" id="UP000054870">
    <property type="component" value="Unassembled WGS sequence"/>
</dbReference>